<evidence type="ECO:0000256" key="6">
    <source>
        <dbReference type="ARBA" id="ARBA00022840"/>
    </source>
</evidence>
<dbReference type="InterPro" id="IPR014729">
    <property type="entry name" value="Rossmann-like_a/b/a_fold"/>
</dbReference>
<dbReference type="NCBIfam" id="NF004349">
    <property type="entry name" value="PRK05729.1"/>
    <property type="match status" value="1"/>
</dbReference>
<evidence type="ECO:0000256" key="8">
    <source>
        <dbReference type="ARBA" id="ARBA00023054"/>
    </source>
</evidence>
<reference evidence="16 17" key="1">
    <citation type="journal article" date="2007" name="PLoS Genet.">
        <title>Patterns and implications of gene gain and loss in the evolution of Prochlorococcus.</title>
        <authorList>
            <person name="Kettler G.C."/>
            <person name="Martiny A.C."/>
            <person name="Huang K."/>
            <person name="Zucker J."/>
            <person name="Coleman M.L."/>
            <person name="Rodrigue S."/>
            <person name="Chen F."/>
            <person name="Lapidus A."/>
            <person name="Ferriera S."/>
            <person name="Johnson J."/>
            <person name="Steglich C."/>
            <person name="Church G.M."/>
            <person name="Richardson P."/>
            <person name="Chisholm S.W."/>
        </authorList>
    </citation>
    <scope>NUCLEOTIDE SEQUENCE [LARGE SCALE GENOMIC DNA]</scope>
    <source>
        <strain evidence="16 17">MIT 9303</strain>
    </source>
</reference>
<evidence type="ECO:0000256" key="11">
    <source>
        <dbReference type="ARBA" id="ARBA00060830"/>
    </source>
</evidence>
<protein>
    <recommendedName>
        <fullName evidence="12">Valine--tRNA ligase</fullName>
        <ecNumber evidence="12">6.1.1.9</ecNumber>
    </recommendedName>
    <alternativeName>
        <fullName evidence="12">Valyl-tRNA synthetase</fullName>
        <shortName evidence="12">ValRS</shortName>
    </alternativeName>
</protein>
<evidence type="ECO:0000256" key="5">
    <source>
        <dbReference type="ARBA" id="ARBA00022741"/>
    </source>
</evidence>
<dbReference type="InterPro" id="IPR002300">
    <property type="entry name" value="aa-tRNA-synth_Ia"/>
</dbReference>
<keyword evidence="4 12" id="KW-0436">Ligase</keyword>
<dbReference type="HAMAP" id="MF_02004">
    <property type="entry name" value="Val_tRNA_synth_type1"/>
    <property type="match status" value="1"/>
</dbReference>
<accession>A2CDT4</accession>
<dbReference type="EC" id="6.1.1.9" evidence="12"/>
<dbReference type="InterPro" id="IPR010978">
    <property type="entry name" value="tRNA-bd_arm"/>
</dbReference>
<organism evidence="16 17">
    <name type="scientific">Prochlorococcus marinus (strain MIT 9303)</name>
    <dbReference type="NCBI Taxonomy" id="59922"/>
    <lineage>
        <taxon>Bacteria</taxon>
        <taxon>Bacillati</taxon>
        <taxon>Cyanobacteriota</taxon>
        <taxon>Cyanophyceae</taxon>
        <taxon>Synechococcales</taxon>
        <taxon>Prochlorococcaceae</taxon>
        <taxon>Prochlorococcus</taxon>
    </lineage>
</organism>
<feature type="short sequence motif" description="'KMSKS' region" evidence="12">
    <location>
        <begin position="575"/>
        <end position="579"/>
    </location>
</feature>
<dbReference type="FunFam" id="1.10.287.380:FF:000001">
    <property type="entry name" value="Valine--tRNA ligase"/>
    <property type="match status" value="1"/>
</dbReference>
<dbReference type="PANTHER" id="PTHR11946:SF93">
    <property type="entry name" value="VALINE--TRNA LIGASE, CHLOROPLASTIC_MITOCHONDRIAL 2"/>
    <property type="match status" value="1"/>
</dbReference>
<feature type="short sequence motif" description="'HIGH' region" evidence="12">
    <location>
        <begin position="77"/>
        <end position="87"/>
    </location>
</feature>
<dbReference type="InterPro" id="IPR019499">
    <property type="entry name" value="Val-tRNA_synth_tRNA-bd"/>
</dbReference>
<keyword evidence="7 12" id="KW-0648">Protein biosynthesis</keyword>
<evidence type="ECO:0000259" key="14">
    <source>
        <dbReference type="Pfam" id="PF08264"/>
    </source>
</evidence>
<feature type="domain" description="Aminoacyl-tRNA synthetase class Ia" evidence="13">
    <location>
        <begin position="49"/>
        <end position="615"/>
    </location>
</feature>
<dbReference type="STRING" id="59922.P9303_29141"/>
<evidence type="ECO:0000256" key="12">
    <source>
        <dbReference type="HAMAP-Rule" id="MF_02004"/>
    </source>
</evidence>
<evidence type="ECO:0000313" key="17">
    <source>
        <dbReference type="Proteomes" id="UP000002274"/>
    </source>
</evidence>
<dbReference type="FunFam" id="3.40.50.620:FF:000098">
    <property type="entry name" value="Valine--tRNA ligase"/>
    <property type="match status" value="1"/>
</dbReference>
<comment type="similarity">
    <text evidence="11 12">Belongs to the class-I aminoacyl-tRNA synthetase family. ValS type 1 subfamily.</text>
</comment>
<dbReference type="SUPFAM" id="SSF46589">
    <property type="entry name" value="tRNA-binding arm"/>
    <property type="match status" value="1"/>
</dbReference>
<dbReference type="GO" id="GO:0005829">
    <property type="term" value="C:cytosol"/>
    <property type="evidence" value="ECO:0007669"/>
    <property type="project" value="TreeGrafter"/>
</dbReference>
<evidence type="ECO:0000256" key="1">
    <source>
        <dbReference type="ARBA" id="ARBA00004496"/>
    </source>
</evidence>
<evidence type="ECO:0000259" key="13">
    <source>
        <dbReference type="Pfam" id="PF00133"/>
    </source>
</evidence>
<feature type="coiled-coil region" evidence="12">
    <location>
        <begin position="880"/>
        <end position="942"/>
    </location>
</feature>
<dbReference type="CDD" id="cd00817">
    <property type="entry name" value="ValRS_core"/>
    <property type="match status" value="1"/>
</dbReference>
<feature type="domain" description="Valyl-tRNA synthetase tRNA-binding arm" evidence="15">
    <location>
        <begin position="882"/>
        <end position="947"/>
    </location>
</feature>
<dbReference type="SUPFAM" id="SSF52374">
    <property type="entry name" value="Nucleotidylyl transferase"/>
    <property type="match status" value="1"/>
</dbReference>
<keyword evidence="9 12" id="KW-0030">Aminoacyl-tRNA synthetase</keyword>
<sequence>MDAPRPFASMVRMPSTSIVTELSAADPAFVQAADALAKTYDPAGTESRWQCAWEESGAFHPDPQAAGEPFSVVIPPPNVTGSLHMGHAFNTALIDTIVRFQRLQGKNVLCLPGTDHASIAVQTILEKQLKAEAISRYDLGREAFLERAWAWKEESGGRIVDQLRRLGYSVDWQRQRFTLDEGLSAAVREAFVRLHEQGLIYRGEYLVNWCPASGSAVSDLEVEMKEVDGHLWHLRYPLTGGPAADGTTHLEVATTRPETMLGDVAVAVNPADERYRHLVGQTLTLPLLGREIPVIADDHVDQDFGTGCVKVTPAHDPNDFAIGRRHDLPQITVMNKNGSMNCHAGRFEGLDRFEARKAVVAALQEEGLLVKVEPHRHSVPYSDRGKVPVEPLLSTQWFVRMEPLAARCHECLDHGAPRFVPNRWQKVYRDWLTDIRDWCISRQLWWGHRIPAWFVVSETDDQLTDATPYLVARSEEEAWQQARDQFGEAVVIQQDEDVLDTWFSSGLWPFSTMGWPDQESADLECWYPTSTLVTGFDIIFFWVARMTMMAGAFTGRMPFADVYIHGLVRDEQNRKMSKSAGNGIDPLLLIERYGTDALRFALVREVAGAGQDIRLDYDRKSDTSATVEAARNFANKLWNATRFALMNLGGETPASLGEPDPASLQLADRWILSRLARMTRDVAERYDSYRLGEAAKCLYEFAWNDICDWYLELSKRRLHPGEDPSDEVLADQCTARQVLAKVLADLLVMLHPLMPHLSEELWHGLTGAPKDTFLALQSWPASNKSSLDEALELSFTELIEAIRVVRNLRAVAGLKPAQTVPVQFITGRRELAALLEQATADITALTRAESVVVATSADLRQRCLAGVSGELQVLLPIDGLVDLDALRGRLEKDLAKAEKEIAGLAGRLANPNFAIKAPPNVVEECQSNLAEAEAQAELARQRLSDLG</sequence>
<comment type="function">
    <text evidence="12">Catalyzes the attachment of valine to tRNA(Val). As ValRS can inadvertently accommodate and process structurally similar amino acids such as threonine, to avoid such errors, it has a 'posttransfer' editing activity that hydrolyzes mischarged Thr-tRNA(Val) in a tRNA-dependent manner.</text>
</comment>
<dbReference type="GO" id="GO:0002161">
    <property type="term" value="F:aminoacyl-tRNA deacylase activity"/>
    <property type="evidence" value="ECO:0007669"/>
    <property type="project" value="InterPro"/>
</dbReference>
<feature type="binding site" evidence="12">
    <location>
        <position position="578"/>
    </location>
    <ligand>
        <name>ATP</name>
        <dbReference type="ChEBI" id="CHEBI:30616"/>
    </ligand>
</feature>
<dbReference type="Pfam" id="PF10458">
    <property type="entry name" value="Val_tRNA-synt_C"/>
    <property type="match status" value="1"/>
</dbReference>
<dbReference type="InterPro" id="IPR013155">
    <property type="entry name" value="M/V/L/I-tRNA-synth_anticd-bd"/>
</dbReference>
<dbReference type="InterPro" id="IPR002303">
    <property type="entry name" value="Valyl-tRNA_ligase"/>
</dbReference>
<evidence type="ECO:0000256" key="7">
    <source>
        <dbReference type="ARBA" id="ARBA00022917"/>
    </source>
</evidence>
<dbReference type="Gene3D" id="1.10.730.10">
    <property type="entry name" value="Isoleucyl-tRNA Synthetase, Domain 1"/>
    <property type="match status" value="1"/>
</dbReference>
<name>A2CDT4_PROM3</name>
<dbReference type="FunFam" id="3.40.50.620:FF:000032">
    <property type="entry name" value="Valine--tRNA ligase"/>
    <property type="match status" value="1"/>
</dbReference>
<dbReference type="InterPro" id="IPR001412">
    <property type="entry name" value="aa-tRNA-synth_I_CS"/>
</dbReference>
<dbReference type="Gene3D" id="3.90.740.10">
    <property type="entry name" value="Valyl/Leucyl/Isoleucyl-tRNA synthetase, editing domain"/>
    <property type="match status" value="1"/>
</dbReference>
<evidence type="ECO:0000259" key="15">
    <source>
        <dbReference type="Pfam" id="PF10458"/>
    </source>
</evidence>
<comment type="domain">
    <text evidence="12">ValRS has two distinct active sites: one for aminoacylation and one for editing. The misactivated threonine is translocated from the active site to the editing site.</text>
</comment>
<dbReference type="PRINTS" id="PR00986">
    <property type="entry name" value="TRNASYNTHVAL"/>
</dbReference>
<evidence type="ECO:0000256" key="2">
    <source>
        <dbReference type="ARBA" id="ARBA00011245"/>
    </source>
</evidence>
<dbReference type="FunFam" id="3.90.740.10:FF:000005">
    <property type="entry name" value="Valine--tRNA ligase, mitochondrial"/>
    <property type="match status" value="1"/>
</dbReference>
<keyword evidence="3 12" id="KW-0963">Cytoplasm</keyword>
<dbReference type="Gene3D" id="3.40.50.620">
    <property type="entry name" value="HUPs"/>
    <property type="match status" value="2"/>
</dbReference>
<dbReference type="InterPro" id="IPR037118">
    <property type="entry name" value="Val-tRNA_synth_C_sf"/>
</dbReference>
<dbReference type="SUPFAM" id="SSF47323">
    <property type="entry name" value="Anticodon-binding domain of a subclass of class I aminoacyl-tRNA synthetases"/>
    <property type="match status" value="1"/>
</dbReference>
<evidence type="ECO:0000313" key="16">
    <source>
        <dbReference type="EMBL" id="ABM79644.1"/>
    </source>
</evidence>
<comment type="domain">
    <text evidence="12">The C-terminal coiled-coil domain is crucial for aminoacylation activity.</text>
</comment>
<dbReference type="InterPro" id="IPR009080">
    <property type="entry name" value="tRNAsynth_Ia_anticodon-bd"/>
</dbReference>
<dbReference type="EMBL" id="CP000554">
    <property type="protein sequence ID" value="ABM79644.1"/>
    <property type="molecule type" value="Genomic_DNA"/>
</dbReference>
<dbReference type="SUPFAM" id="SSF50677">
    <property type="entry name" value="ValRS/IleRS/LeuRS editing domain"/>
    <property type="match status" value="1"/>
</dbReference>
<dbReference type="Pfam" id="PF00133">
    <property type="entry name" value="tRNA-synt_1"/>
    <property type="match status" value="1"/>
</dbReference>
<dbReference type="InterPro" id="IPR033705">
    <property type="entry name" value="Anticodon_Ia_Val"/>
</dbReference>
<dbReference type="NCBIfam" id="TIGR00422">
    <property type="entry name" value="valS"/>
    <property type="match status" value="1"/>
</dbReference>
<evidence type="ECO:0000256" key="9">
    <source>
        <dbReference type="ARBA" id="ARBA00023146"/>
    </source>
</evidence>
<evidence type="ECO:0000256" key="3">
    <source>
        <dbReference type="ARBA" id="ARBA00022490"/>
    </source>
</evidence>
<dbReference type="Proteomes" id="UP000002274">
    <property type="component" value="Chromosome"/>
</dbReference>
<dbReference type="GO" id="GO:0006438">
    <property type="term" value="P:valyl-tRNA aminoacylation"/>
    <property type="evidence" value="ECO:0007669"/>
    <property type="project" value="UniProtKB-UniRule"/>
</dbReference>
<dbReference type="PROSITE" id="PS00178">
    <property type="entry name" value="AA_TRNA_LIGASE_I"/>
    <property type="match status" value="1"/>
</dbReference>
<evidence type="ECO:0000256" key="10">
    <source>
        <dbReference type="ARBA" id="ARBA00047552"/>
    </source>
</evidence>
<dbReference type="AlphaFoldDB" id="A2CDT4"/>
<comment type="subunit">
    <text evidence="2 12">Monomer.</text>
</comment>
<dbReference type="CDD" id="cd07962">
    <property type="entry name" value="Anticodon_Ia_Val"/>
    <property type="match status" value="1"/>
</dbReference>
<dbReference type="KEGG" id="pmf:P9303_29141"/>
<dbReference type="GO" id="GO:0005524">
    <property type="term" value="F:ATP binding"/>
    <property type="evidence" value="ECO:0007669"/>
    <property type="project" value="UniProtKB-UniRule"/>
</dbReference>
<dbReference type="Gene3D" id="1.10.287.380">
    <property type="entry name" value="Valyl-tRNA synthetase, C-terminal domain"/>
    <property type="match status" value="1"/>
</dbReference>
<evidence type="ECO:0000256" key="4">
    <source>
        <dbReference type="ARBA" id="ARBA00022598"/>
    </source>
</evidence>
<keyword evidence="5 12" id="KW-0547">Nucleotide-binding</keyword>
<dbReference type="PANTHER" id="PTHR11946">
    <property type="entry name" value="VALYL-TRNA SYNTHETASES"/>
    <property type="match status" value="1"/>
</dbReference>
<proteinExistence type="inferred from homology"/>
<dbReference type="Pfam" id="PF08264">
    <property type="entry name" value="Anticodon_1"/>
    <property type="match status" value="1"/>
</dbReference>
<keyword evidence="8 12" id="KW-0175">Coiled coil</keyword>
<feature type="domain" description="Methionyl/Valyl/Leucyl/Isoleucyl-tRNA synthetase anticodon-binding" evidence="14">
    <location>
        <begin position="668"/>
        <end position="822"/>
    </location>
</feature>
<dbReference type="HOGENOM" id="CLU_001493_0_2_3"/>
<comment type="subcellular location">
    <subcellularLocation>
        <location evidence="1 12">Cytoplasm</location>
    </subcellularLocation>
</comment>
<gene>
    <name evidence="12 16" type="primary">valS</name>
    <name evidence="16" type="ordered locus">P9303_29141</name>
</gene>
<comment type="catalytic activity">
    <reaction evidence="10 12">
        <text>tRNA(Val) + L-valine + ATP = L-valyl-tRNA(Val) + AMP + diphosphate</text>
        <dbReference type="Rhea" id="RHEA:10704"/>
        <dbReference type="Rhea" id="RHEA-COMP:9672"/>
        <dbReference type="Rhea" id="RHEA-COMP:9708"/>
        <dbReference type="ChEBI" id="CHEBI:30616"/>
        <dbReference type="ChEBI" id="CHEBI:33019"/>
        <dbReference type="ChEBI" id="CHEBI:57762"/>
        <dbReference type="ChEBI" id="CHEBI:78442"/>
        <dbReference type="ChEBI" id="CHEBI:78537"/>
        <dbReference type="ChEBI" id="CHEBI:456215"/>
        <dbReference type="EC" id="6.1.1.9"/>
    </reaction>
</comment>
<dbReference type="InterPro" id="IPR009008">
    <property type="entry name" value="Val/Leu/Ile-tRNA-synth_edit"/>
</dbReference>
<keyword evidence="6 12" id="KW-0067">ATP-binding</keyword>
<dbReference type="GO" id="GO:0004832">
    <property type="term" value="F:valine-tRNA ligase activity"/>
    <property type="evidence" value="ECO:0007669"/>
    <property type="project" value="UniProtKB-UniRule"/>
</dbReference>